<dbReference type="Gene3D" id="1.10.510.10">
    <property type="entry name" value="Transferase(Phosphotransferase) domain 1"/>
    <property type="match status" value="1"/>
</dbReference>
<dbReference type="Gene3D" id="1.20.1270.240">
    <property type="match status" value="1"/>
</dbReference>
<protein>
    <submittedName>
        <fullName evidence="2">Fructosamine kinase family protein</fullName>
    </submittedName>
</protein>
<reference evidence="3" key="1">
    <citation type="journal article" date="2019" name="Int. J. Syst. Evol. Microbiol.">
        <title>The Global Catalogue of Microorganisms (GCM) 10K type strain sequencing project: providing services to taxonomists for standard genome sequencing and annotation.</title>
        <authorList>
            <consortium name="The Broad Institute Genomics Platform"/>
            <consortium name="The Broad Institute Genome Sequencing Center for Infectious Disease"/>
            <person name="Wu L."/>
            <person name="Ma J."/>
        </authorList>
    </citation>
    <scope>NUCLEOTIDE SEQUENCE [LARGE SCALE GENOMIC DNA]</scope>
    <source>
        <strain evidence="3">CCUG 50347</strain>
    </source>
</reference>
<dbReference type="Pfam" id="PF03881">
    <property type="entry name" value="Fructosamin_kin"/>
    <property type="match status" value="1"/>
</dbReference>
<dbReference type="Proteomes" id="UP001595909">
    <property type="component" value="Unassembled WGS sequence"/>
</dbReference>
<dbReference type="PANTHER" id="PTHR12149:SF8">
    <property type="entry name" value="PROTEIN-RIBULOSAMINE 3-KINASE"/>
    <property type="match status" value="1"/>
</dbReference>
<dbReference type="InterPro" id="IPR016477">
    <property type="entry name" value="Fructo-/Ketosamine-3-kinase"/>
</dbReference>
<sequence>MTSVESLLAGSGRGVQTATLDDGTEVVVKSGEPSSIAAEAAGLRWLAEPGAVAVPEVLGTGEGRMVTTRVPSGRADAGAAERFGRELAALHGAGAPAFGSRPPGGPVHAWIGEARMVNETGDDWPSWYAEHRVLPYARQARDQGTFSADDVALVERACASFPDVAAPAEAPARLHGDLWTGNVLWDGDRAWVIDPAAHGGHHETDLAMLALFGAPQLETVLAAYDEAAPLADGWRDRVGLHQLFPLLVHTVLFGGGYGARALAICEHLARST</sequence>
<dbReference type="RefSeq" id="WP_274190292.1">
    <property type="nucleotide sequence ID" value="NZ_BAABHN010000002.1"/>
</dbReference>
<evidence type="ECO:0000256" key="1">
    <source>
        <dbReference type="PIRNR" id="PIRNR006221"/>
    </source>
</evidence>
<dbReference type="GO" id="GO:0016301">
    <property type="term" value="F:kinase activity"/>
    <property type="evidence" value="ECO:0007669"/>
    <property type="project" value="UniProtKB-KW"/>
</dbReference>
<dbReference type="SUPFAM" id="SSF56112">
    <property type="entry name" value="Protein kinase-like (PK-like)"/>
    <property type="match status" value="1"/>
</dbReference>
<keyword evidence="1" id="KW-0808">Transferase</keyword>
<gene>
    <name evidence="2" type="ORF">ACFPEL_00920</name>
</gene>
<comment type="similarity">
    <text evidence="1">Belongs to the fructosamine kinase family.</text>
</comment>
<accession>A0ABV9R9W4</accession>
<name>A0ABV9R9W4_9PSEU</name>
<proteinExistence type="inferred from homology"/>
<dbReference type="EMBL" id="JBHSIM010000002">
    <property type="protein sequence ID" value="MFC4830956.1"/>
    <property type="molecule type" value="Genomic_DNA"/>
</dbReference>
<dbReference type="Gene3D" id="3.30.200.20">
    <property type="entry name" value="Phosphorylase Kinase, domain 1"/>
    <property type="match status" value="1"/>
</dbReference>
<evidence type="ECO:0000313" key="3">
    <source>
        <dbReference type="Proteomes" id="UP001595909"/>
    </source>
</evidence>
<organism evidence="2 3">
    <name type="scientific">Actinomycetospora chibensis</name>
    <dbReference type="NCBI Taxonomy" id="663606"/>
    <lineage>
        <taxon>Bacteria</taxon>
        <taxon>Bacillati</taxon>
        <taxon>Actinomycetota</taxon>
        <taxon>Actinomycetes</taxon>
        <taxon>Pseudonocardiales</taxon>
        <taxon>Pseudonocardiaceae</taxon>
        <taxon>Actinomycetospora</taxon>
    </lineage>
</organism>
<dbReference type="PANTHER" id="PTHR12149">
    <property type="entry name" value="FRUCTOSAMINE 3 KINASE-RELATED PROTEIN"/>
    <property type="match status" value="1"/>
</dbReference>
<keyword evidence="3" id="KW-1185">Reference proteome</keyword>
<dbReference type="InterPro" id="IPR011009">
    <property type="entry name" value="Kinase-like_dom_sf"/>
</dbReference>
<evidence type="ECO:0000313" key="2">
    <source>
        <dbReference type="EMBL" id="MFC4830956.1"/>
    </source>
</evidence>
<dbReference type="PIRSF" id="PIRSF006221">
    <property type="entry name" value="Ketosamine-3-kinase"/>
    <property type="match status" value="1"/>
</dbReference>
<keyword evidence="1 2" id="KW-0418">Kinase</keyword>
<comment type="caution">
    <text evidence="2">The sequence shown here is derived from an EMBL/GenBank/DDBJ whole genome shotgun (WGS) entry which is preliminary data.</text>
</comment>